<name>A0A0J9UB39_DROSI</name>
<evidence type="ECO:0000256" key="1">
    <source>
        <dbReference type="SAM" id="MobiDB-lite"/>
    </source>
</evidence>
<feature type="region of interest" description="Disordered" evidence="1">
    <location>
        <begin position="1"/>
        <end position="25"/>
    </location>
</feature>
<dbReference type="Proteomes" id="UP000035880">
    <property type="component" value="Chromosome 3L"/>
</dbReference>
<evidence type="ECO:0000313" key="2">
    <source>
        <dbReference type="EMBL" id="KMY96545.1"/>
    </source>
</evidence>
<protein>
    <submittedName>
        <fullName evidence="2">Uncharacterized protein, isoform C</fullName>
    </submittedName>
</protein>
<reference evidence="2" key="2">
    <citation type="submission" date="2014-06" db="EMBL/GenBank/DDBJ databases">
        <authorList>
            <person name="Hu T."/>
            <person name="Eisen M.B."/>
            <person name="Thornton K.R."/>
            <person name="Andolfatto P."/>
        </authorList>
    </citation>
    <scope>NUCLEOTIDE SEQUENCE</scope>
    <source>
        <strain evidence="2">W501</strain>
    </source>
</reference>
<reference evidence="2" key="1">
    <citation type="journal article" date="2013" name="Genome Res.">
        <title>A second-generation assembly of the Drosophila simulans genome provides new insights into patterns of lineage-specific divergence.</title>
        <authorList>
            <person name="Hu T.T."/>
            <person name="Eisen M.B."/>
            <person name="Thornton K.R."/>
            <person name="Andolfatto P."/>
        </authorList>
    </citation>
    <scope>NUCLEOTIDE SEQUENCE [LARGE SCALE GENOMIC DNA]</scope>
    <source>
        <strain evidence="2">W501</strain>
    </source>
</reference>
<dbReference type="KEGG" id="dsi:Dsimw501_GD26815"/>
<reference evidence="2" key="3">
    <citation type="submission" date="2015-04" db="EMBL/GenBank/DDBJ databases">
        <authorList>
            <consortium name="FlyBase"/>
        </authorList>
    </citation>
    <scope>NUCLEOTIDE SEQUENCE</scope>
    <source>
        <strain evidence="2">W501</strain>
    </source>
</reference>
<gene>
    <name evidence="2" type="primary">Dsim\GD26815</name>
    <name evidence="2" type="ORF">Dsimw501_GD26815</name>
</gene>
<dbReference type="AlphaFoldDB" id="A0A0J9UB39"/>
<organism evidence="2">
    <name type="scientific">Drosophila simulans</name>
    <name type="common">Fruit fly</name>
    <dbReference type="NCBI Taxonomy" id="7240"/>
    <lineage>
        <taxon>Eukaryota</taxon>
        <taxon>Metazoa</taxon>
        <taxon>Ecdysozoa</taxon>
        <taxon>Arthropoda</taxon>
        <taxon>Hexapoda</taxon>
        <taxon>Insecta</taxon>
        <taxon>Pterygota</taxon>
        <taxon>Neoptera</taxon>
        <taxon>Endopterygota</taxon>
        <taxon>Diptera</taxon>
        <taxon>Brachycera</taxon>
        <taxon>Muscomorpha</taxon>
        <taxon>Ephydroidea</taxon>
        <taxon>Drosophilidae</taxon>
        <taxon>Drosophila</taxon>
        <taxon>Sophophora</taxon>
    </lineage>
</organism>
<dbReference type="EMBL" id="CM002912">
    <property type="protein sequence ID" value="KMY96545.1"/>
    <property type="molecule type" value="Genomic_DNA"/>
</dbReference>
<sequence>MSRSIPSCNHNQGNSPTKEDSTIATSLQSKIPMQQCCRRAKAYRAGIGQCSKDNKNGYGYLKEYARLGGHSIYFSTGFKNEHINHKYHLQHTP</sequence>
<accession>A0A0J9UB39</accession>
<proteinExistence type="predicted"/>